<accession>A0A0A6DB52</accession>
<sequence length="180" mass="20761">MSEILTSTGKRFELFKPETIMIDPNDISHALAHLCHFDGQAREFYSVAQHSCIVAAMVPEEHRLAALLYAATDAYVAVINEHPKIWMFLQQRFEDVIWQRICERFSLSLETPECVYEASLVTMATEYRDLMPTAPAIREYLIGIEPSVETIRPWPAPEAQLNYHQHLMDQLTIELRRKAA</sequence>
<comment type="caution">
    <text evidence="1">The sequence shown here is derived from an EMBL/GenBank/DDBJ whole genome shotgun (WGS) entry which is preliminary data.</text>
</comment>
<protein>
    <submittedName>
        <fullName evidence="1">Phosphohydrolase</fullName>
    </submittedName>
</protein>
<reference evidence="1 2" key="1">
    <citation type="submission" date="2014-10" db="EMBL/GenBank/DDBJ databases">
        <title>Draft genome sequence of Pseudomonas chlororaphis EA105.</title>
        <authorList>
            <person name="McCully L.M."/>
            <person name="Bitzer A.S."/>
            <person name="Spence C."/>
            <person name="Bais H."/>
            <person name="Silby M.W."/>
        </authorList>
    </citation>
    <scope>NUCLEOTIDE SEQUENCE [LARGE SCALE GENOMIC DNA]</scope>
    <source>
        <strain evidence="1 2">EA105</strain>
    </source>
</reference>
<evidence type="ECO:0000313" key="1">
    <source>
        <dbReference type="EMBL" id="KHA73058.1"/>
    </source>
</evidence>
<keyword evidence="1" id="KW-0378">Hydrolase</keyword>
<dbReference type="Proteomes" id="UP000030564">
    <property type="component" value="Unassembled WGS sequence"/>
</dbReference>
<dbReference type="PATRIC" id="fig|587753.9.peg.5693"/>
<name>A0A0A6DB52_9PSED</name>
<dbReference type="Gene3D" id="1.10.3210.10">
    <property type="entry name" value="Hypothetical protein af1432"/>
    <property type="match status" value="1"/>
</dbReference>
<evidence type="ECO:0000313" key="2">
    <source>
        <dbReference type="Proteomes" id="UP000030564"/>
    </source>
</evidence>
<dbReference type="OrthoDB" id="1099791at2"/>
<dbReference type="EMBL" id="JSFK01000007">
    <property type="protein sequence ID" value="KHA73058.1"/>
    <property type="molecule type" value="Genomic_DNA"/>
</dbReference>
<dbReference type="SUPFAM" id="SSF109604">
    <property type="entry name" value="HD-domain/PDEase-like"/>
    <property type="match status" value="1"/>
</dbReference>
<proteinExistence type="predicted"/>
<organism evidence="1 2">
    <name type="scientific">Pseudomonas chlororaphis</name>
    <dbReference type="NCBI Taxonomy" id="587753"/>
    <lineage>
        <taxon>Bacteria</taxon>
        <taxon>Pseudomonadati</taxon>
        <taxon>Pseudomonadota</taxon>
        <taxon>Gammaproteobacteria</taxon>
        <taxon>Pseudomonadales</taxon>
        <taxon>Pseudomonadaceae</taxon>
        <taxon>Pseudomonas</taxon>
    </lineage>
</organism>
<dbReference type="GO" id="GO:0016787">
    <property type="term" value="F:hydrolase activity"/>
    <property type="evidence" value="ECO:0007669"/>
    <property type="project" value="UniProtKB-KW"/>
</dbReference>
<dbReference type="AlphaFoldDB" id="A0A0A6DB52"/>
<gene>
    <name evidence="1" type="ORF">NZ35_12110</name>
</gene>